<feature type="transmembrane region" description="Helical" evidence="1">
    <location>
        <begin position="82"/>
        <end position="107"/>
    </location>
</feature>
<evidence type="ECO:0008006" key="4">
    <source>
        <dbReference type="Google" id="ProtNLM"/>
    </source>
</evidence>
<reference evidence="2 3" key="1">
    <citation type="submission" date="2024-10" db="EMBL/GenBank/DDBJ databases">
        <authorList>
            <person name="Topkara A.R."/>
            <person name="Saygin H."/>
        </authorList>
    </citation>
    <scope>NUCLEOTIDE SEQUENCE [LARGE SCALE GENOMIC DNA]</scope>
    <source>
        <strain evidence="2 3">M3C6</strain>
    </source>
</reference>
<feature type="transmembrane region" description="Helical" evidence="1">
    <location>
        <begin position="119"/>
        <end position="144"/>
    </location>
</feature>
<dbReference type="RefSeq" id="WP_393174357.1">
    <property type="nucleotide sequence ID" value="NZ_JBICRM010000037.1"/>
</dbReference>
<keyword evidence="3" id="KW-1185">Reference proteome</keyword>
<dbReference type="EMBL" id="JBICRM010000037">
    <property type="protein sequence ID" value="MFG1709511.1"/>
    <property type="molecule type" value="Genomic_DNA"/>
</dbReference>
<name>A0ABW7AT03_9ACTN</name>
<evidence type="ECO:0000313" key="2">
    <source>
        <dbReference type="EMBL" id="MFG1709511.1"/>
    </source>
</evidence>
<gene>
    <name evidence="2" type="ORF">ACFLIM_40635</name>
</gene>
<keyword evidence="1" id="KW-0812">Transmembrane</keyword>
<accession>A0ABW7AT03</accession>
<feature type="transmembrane region" description="Helical" evidence="1">
    <location>
        <begin position="174"/>
        <end position="191"/>
    </location>
</feature>
<dbReference type="Proteomes" id="UP001603978">
    <property type="component" value="Unassembled WGS sequence"/>
</dbReference>
<keyword evidence="1" id="KW-0472">Membrane</keyword>
<proteinExistence type="predicted"/>
<feature type="transmembrane region" description="Helical" evidence="1">
    <location>
        <begin position="51"/>
        <end position="70"/>
    </location>
</feature>
<keyword evidence="1" id="KW-1133">Transmembrane helix</keyword>
<organism evidence="2 3">
    <name type="scientific">Nonomuraea marmarensis</name>
    <dbReference type="NCBI Taxonomy" id="3351344"/>
    <lineage>
        <taxon>Bacteria</taxon>
        <taxon>Bacillati</taxon>
        <taxon>Actinomycetota</taxon>
        <taxon>Actinomycetes</taxon>
        <taxon>Streptosporangiales</taxon>
        <taxon>Streptosporangiaceae</taxon>
        <taxon>Nonomuraea</taxon>
    </lineage>
</organism>
<evidence type="ECO:0000313" key="3">
    <source>
        <dbReference type="Proteomes" id="UP001603978"/>
    </source>
</evidence>
<sequence length="207" mass="21004">MRSPLYHLAHPLLTFAGLLFVVGAPFVFLARSDPAPFSQIARGPAFLAGNGLTLAASFCLLLGLAGLAGHHGPGGRRMGGPAVIAGLAGALGAAYWTAINVFIAPWLGETAPAVLNGSLYTAPFLIGWLGATALYCVGMIWLGVSGFRSRVVPLPAAILLAIDGPVAFALGADFPGVLAGAGLLWAGVAGLRRPAGQDDVVEPLTRA</sequence>
<feature type="transmembrane region" description="Helical" evidence="1">
    <location>
        <begin position="12"/>
        <end position="31"/>
    </location>
</feature>
<protein>
    <recommendedName>
        <fullName evidence="4">DUF4386 family protein</fullName>
    </recommendedName>
</protein>
<evidence type="ECO:0000256" key="1">
    <source>
        <dbReference type="SAM" id="Phobius"/>
    </source>
</evidence>
<comment type="caution">
    <text evidence="2">The sequence shown here is derived from an EMBL/GenBank/DDBJ whole genome shotgun (WGS) entry which is preliminary data.</text>
</comment>